<feature type="domain" description="AB hydrolase-1" evidence="3">
    <location>
        <begin position="36"/>
        <end position="294"/>
    </location>
</feature>
<keyword evidence="5" id="KW-1185">Reference proteome</keyword>
<evidence type="ECO:0000313" key="5">
    <source>
        <dbReference type="Proteomes" id="UP000054270"/>
    </source>
</evidence>
<name>A0A0D2PHQ7_HYPSF</name>
<proteinExistence type="inferred from homology"/>
<dbReference type="InterPro" id="IPR029058">
    <property type="entry name" value="AB_hydrolase_fold"/>
</dbReference>
<evidence type="ECO:0000259" key="3">
    <source>
        <dbReference type="Pfam" id="PF12697"/>
    </source>
</evidence>
<dbReference type="OrthoDB" id="190201at2759"/>
<dbReference type="Proteomes" id="UP000054270">
    <property type="component" value="Unassembled WGS sequence"/>
</dbReference>
<dbReference type="SUPFAM" id="SSF53474">
    <property type="entry name" value="alpha/beta-Hydrolases"/>
    <property type="match status" value="1"/>
</dbReference>
<evidence type="ECO:0000313" key="4">
    <source>
        <dbReference type="EMBL" id="KJA19590.1"/>
    </source>
</evidence>
<accession>A0A0D2PHQ7</accession>
<comment type="similarity">
    <text evidence="1">Belongs to the peptidase S33 family.</text>
</comment>
<reference evidence="5" key="1">
    <citation type="submission" date="2014-04" db="EMBL/GenBank/DDBJ databases">
        <title>Evolutionary Origins and Diversification of the Mycorrhizal Mutualists.</title>
        <authorList>
            <consortium name="DOE Joint Genome Institute"/>
            <consortium name="Mycorrhizal Genomics Consortium"/>
            <person name="Kohler A."/>
            <person name="Kuo A."/>
            <person name="Nagy L.G."/>
            <person name="Floudas D."/>
            <person name="Copeland A."/>
            <person name="Barry K.W."/>
            <person name="Cichocki N."/>
            <person name="Veneault-Fourrey C."/>
            <person name="LaButti K."/>
            <person name="Lindquist E.A."/>
            <person name="Lipzen A."/>
            <person name="Lundell T."/>
            <person name="Morin E."/>
            <person name="Murat C."/>
            <person name="Riley R."/>
            <person name="Ohm R."/>
            <person name="Sun H."/>
            <person name="Tunlid A."/>
            <person name="Henrissat B."/>
            <person name="Grigoriev I.V."/>
            <person name="Hibbett D.S."/>
            <person name="Martin F."/>
        </authorList>
    </citation>
    <scope>NUCLEOTIDE SEQUENCE [LARGE SCALE GENOMIC DNA]</scope>
    <source>
        <strain evidence="5">FD-334 SS-4</strain>
    </source>
</reference>
<evidence type="ECO:0000256" key="2">
    <source>
        <dbReference type="ARBA" id="ARBA00022801"/>
    </source>
</evidence>
<dbReference type="InterPro" id="IPR005945">
    <property type="entry name" value="Pro_imino_pep"/>
</dbReference>
<dbReference type="PIRSF" id="PIRSF005539">
    <property type="entry name" value="Pept_S33_TRI_F1"/>
    <property type="match status" value="1"/>
</dbReference>
<sequence>MSSETTGKVDFVIGSETYQTSFTIYGDLKRSQYRPVVILHGGPGMSHRYMLPHADLWTQGGRPVIFYDQLGNGSSSLCLGAPLEFWTPELFLDELDNLLRSLEVANDFDLLGHSWGGMLAGQYAATRAPAGLKRLVIVNAPASVELSVQGTNQLLSRFPPEFVSIIRKHEADGTITAAEYLSCCAQFHKKHFCTLDPWPQSLIAAFQGVETNPAVRRTLMGPTEFDITGTMKSWTTVDDLHNIACPVLLISAPQDVTQECAVLPFFSKVPKIKWVELQNSTHLAMYEESERYFEVVMGFLNGAPGA</sequence>
<protein>
    <recommendedName>
        <fullName evidence="3">AB hydrolase-1 domain-containing protein</fullName>
    </recommendedName>
</protein>
<dbReference type="InterPro" id="IPR000073">
    <property type="entry name" value="AB_hydrolase_1"/>
</dbReference>
<dbReference type="InterPro" id="IPR050266">
    <property type="entry name" value="AB_hydrolase_sf"/>
</dbReference>
<dbReference type="PRINTS" id="PR00793">
    <property type="entry name" value="PROAMNOPTASE"/>
</dbReference>
<organism evidence="4 5">
    <name type="scientific">Hypholoma sublateritium (strain FD-334 SS-4)</name>
    <dbReference type="NCBI Taxonomy" id="945553"/>
    <lineage>
        <taxon>Eukaryota</taxon>
        <taxon>Fungi</taxon>
        <taxon>Dikarya</taxon>
        <taxon>Basidiomycota</taxon>
        <taxon>Agaricomycotina</taxon>
        <taxon>Agaricomycetes</taxon>
        <taxon>Agaricomycetidae</taxon>
        <taxon>Agaricales</taxon>
        <taxon>Agaricineae</taxon>
        <taxon>Strophariaceae</taxon>
        <taxon>Hypholoma</taxon>
    </lineage>
</organism>
<dbReference type="OMA" id="STHLAMY"/>
<dbReference type="PANTHER" id="PTHR43798">
    <property type="entry name" value="MONOACYLGLYCEROL LIPASE"/>
    <property type="match status" value="1"/>
</dbReference>
<dbReference type="AlphaFoldDB" id="A0A0D2PHQ7"/>
<dbReference type="GO" id="GO:0016020">
    <property type="term" value="C:membrane"/>
    <property type="evidence" value="ECO:0007669"/>
    <property type="project" value="TreeGrafter"/>
</dbReference>
<evidence type="ECO:0000256" key="1">
    <source>
        <dbReference type="ARBA" id="ARBA00010088"/>
    </source>
</evidence>
<dbReference type="EMBL" id="KN817576">
    <property type="protein sequence ID" value="KJA19590.1"/>
    <property type="molecule type" value="Genomic_DNA"/>
</dbReference>
<gene>
    <name evidence="4" type="ORF">HYPSUDRAFT_217540</name>
</gene>
<dbReference type="Gene3D" id="3.40.50.1820">
    <property type="entry name" value="alpha/beta hydrolase"/>
    <property type="match status" value="1"/>
</dbReference>
<dbReference type="GO" id="GO:0006508">
    <property type="term" value="P:proteolysis"/>
    <property type="evidence" value="ECO:0007669"/>
    <property type="project" value="InterPro"/>
</dbReference>
<dbReference type="InterPro" id="IPR002410">
    <property type="entry name" value="Peptidase_S33"/>
</dbReference>
<dbReference type="NCBIfam" id="TIGR01250">
    <property type="entry name" value="pro_imino_pep_2"/>
    <property type="match status" value="1"/>
</dbReference>
<dbReference type="Pfam" id="PF12697">
    <property type="entry name" value="Abhydrolase_6"/>
    <property type="match status" value="1"/>
</dbReference>
<keyword evidence="2" id="KW-0378">Hydrolase</keyword>
<dbReference type="PANTHER" id="PTHR43798:SF33">
    <property type="entry name" value="HYDROLASE, PUTATIVE (AFU_ORTHOLOGUE AFUA_2G14860)-RELATED"/>
    <property type="match status" value="1"/>
</dbReference>
<dbReference type="GO" id="GO:0008233">
    <property type="term" value="F:peptidase activity"/>
    <property type="evidence" value="ECO:0007669"/>
    <property type="project" value="InterPro"/>
</dbReference>
<dbReference type="STRING" id="945553.A0A0D2PHQ7"/>